<dbReference type="STRING" id="105231.A0A1Y1IKR6"/>
<keyword evidence="5" id="KW-1185">Reference proteome</keyword>
<dbReference type="SMART" id="SM00717">
    <property type="entry name" value="SANT"/>
    <property type="match status" value="4"/>
</dbReference>
<gene>
    <name evidence="4" type="ORF">KFL_007580010</name>
</gene>
<feature type="compositionally biased region" description="Basic and acidic residues" evidence="1">
    <location>
        <begin position="22"/>
        <end position="42"/>
    </location>
</feature>
<dbReference type="SUPFAM" id="SSF46689">
    <property type="entry name" value="Homeodomain-like"/>
    <property type="match status" value="2"/>
</dbReference>
<dbReference type="EMBL" id="DF237707">
    <property type="protein sequence ID" value="GAQ91283.1"/>
    <property type="molecule type" value="Genomic_DNA"/>
</dbReference>
<feature type="non-terminal residue" evidence="4">
    <location>
        <position position="468"/>
    </location>
</feature>
<dbReference type="PANTHER" id="PTHR47430:SF4">
    <property type="entry name" value="GB|AAC33480.1"/>
    <property type="match status" value="1"/>
</dbReference>
<sequence>MEDSLGSPKKKRKARLLAGEEGVERRETGQKEKPPSDRDGAEKRKKARKEVTLSEDVTKDRKGEREEKTVSEQDGAKDQKKRKKKKHRTTEEAPQAEDTGKEMELVEAVEPTKKGKHQVETRLEKGDEERRKKKKKKKEKKARTAEEGAIVLTSEEPNDRAPEAARGQSPAKEISDYEGEAIVLSGDRAEHWKDDDVRTDLKYGAFSKEEDEIIRAAVAEYIEERNLGEDGIEKLLNTRKHKEVQGAWLEIARCLPERSVKRVHARACRLLHGGNYKGRWSREEEERLQTLHAQLGPKWVQIGSMMGRLPDACKDKWRIIGVTDKKKGQWSPKESEQLSRLVQESLSQKRIRTSVERVVDGRQVRDDIDWTAISARMGVRTANQCLRHWYDVLAPGMVRTGTGVEEWGGEDDQLMLQRIVESGATSEPEVEWASLLPHRDGTACRKRWRMMIKHLPPSQDFERNLASL</sequence>
<dbReference type="PROSITE" id="PS50090">
    <property type="entry name" value="MYB_LIKE"/>
    <property type="match status" value="3"/>
</dbReference>
<protein>
    <submittedName>
        <fullName evidence="4">Uncharacterized protein</fullName>
    </submittedName>
</protein>
<evidence type="ECO:0000256" key="1">
    <source>
        <dbReference type="SAM" id="MobiDB-lite"/>
    </source>
</evidence>
<dbReference type="InterPro" id="IPR001005">
    <property type="entry name" value="SANT/Myb"/>
</dbReference>
<feature type="domain" description="Myb-like" evidence="2">
    <location>
        <begin position="322"/>
        <end position="393"/>
    </location>
</feature>
<dbReference type="Proteomes" id="UP000054558">
    <property type="component" value="Unassembled WGS sequence"/>
</dbReference>
<feature type="compositionally biased region" description="Basic and acidic residues" evidence="1">
    <location>
        <begin position="49"/>
        <end position="78"/>
    </location>
</feature>
<feature type="compositionally biased region" description="Basic and acidic residues" evidence="1">
    <location>
        <begin position="98"/>
        <end position="130"/>
    </location>
</feature>
<dbReference type="InterPro" id="IPR009057">
    <property type="entry name" value="Homeodomain-like_sf"/>
</dbReference>
<proteinExistence type="predicted"/>
<feature type="domain" description="HTH myb-type" evidence="3">
    <location>
        <begin position="277"/>
        <end position="325"/>
    </location>
</feature>
<feature type="domain" description="Myb-like" evidence="2">
    <location>
        <begin position="407"/>
        <end position="452"/>
    </location>
</feature>
<evidence type="ECO:0000313" key="4">
    <source>
        <dbReference type="EMBL" id="GAQ91283.1"/>
    </source>
</evidence>
<dbReference type="Gene3D" id="1.10.10.60">
    <property type="entry name" value="Homeodomain-like"/>
    <property type="match status" value="3"/>
</dbReference>
<dbReference type="OMA" id="PECIYLE"/>
<organism evidence="4 5">
    <name type="scientific">Klebsormidium nitens</name>
    <name type="common">Green alga</name>
    <name type="synonym">Ulothrix nitens</name>
    <dbReference type="NCBI Taxonomy" id="105231"/>
    <lineage>
        <taxon>Eukaryota</taxon>
        <taxon>Viridiplantae</taxon>
        <taxon>Streptophyta</taxon>
        <taxon>Klebsormidiophyceae</taxon>
        <taxon>Klebsormidiales</taxon>
        <taxon>Klebsormidiaceae</taxon>
        <taxon>Klebsormidium</taxon>
    </lineage>
</organism>
<feature type="domain" description="Myb-like" evidence="2">
    <location>
        <begin position="277"/>
        <end position="318"/>
    </location>
</feature>
<feature type="domain" description="HTH myb-type" evidence="3">
    <location>
        <begin position="369"/>
        <end position="397"/>
    </location>
</feature>
<evidence type="ECO:0000259" key="3">
    <source>
        <dbReference type="PROSITE" id="PS51294"/>
    </source>
</evidence>
<dbReference type="OrthoDB" id="39591at2759"/>
<dbReference type="AlphaFoldDB" id="A0A1Y1IKR6"/>
<dbReference type="InterPro" id="IPR017930">
    <property type="entry name" value="Myb_dom"/>
</dbReference>
<dbReference type="PANTHER" id="PTHR47430">
    <property type="entry name" value="GB|AAC33480.1"/>
    <property type="match status" value="1"/>
</dbReference>
<accession>A0A1Y1IKR6</accession>
<feature type="compositionally biased region" description="Basic residues" evidence="1">
    <location>
        <begin position="79"/>
        <end position="88"/>
    </location>
</feature>
<dbReference type="PROSITE" id="PS51294">
    <property type="entry name" value="HTH_MYB"/>
    <property type="match status" value="2"/>
</dbReference>
<feature type="region of interest" description="Disordered" evidence="1">
    <location>
        <begin position="1"/>
        <end position="174"/>
    </location>
</feature>
<evidence type="ECO:0000313" key="5">
    <source>
        <dbReference type="Proteomes" id="UP000054558"/>
    </source>
</evidence>
<reference evidence="4 5" key="1">
    <citation type="journal article" date="2014" name="Nat. Commun.">
        <title>Klebsormidium flaccidum genome reveals primary factors for plant terrestrial adaptation.</title>
        <authorList>
            <person name="Hori K."/>
            <person name="Maruyama F."/>
            <person name="Fujisawa T."/>
            <person name="Togashi T."/>
            <person name="Yamamoto N."/>
            <person name="Seo M."/>
            <person name="Sato S."/>
            <person name="Yamada T."/>
            <person name="Mori H."/>
            <person name="Tajima N."/>
            <person name="Moriyama T."/>
            <person name="Ikeuchi M."/>
            <person name="Watanabe M."/>
            <person name="Wada H."/>
            <person name="Kobayashi K."/>
            <person name="Saito M."/>
            <person name="Masuda T."/>
            <person name="Sasaki-Sekimoto Y."/>
            <person name="Mashiguchi K."/>
            <person name="Awai K."/>
            <person name="Shimojima M."/>
            <person name="Masuda S."/>
            <person name="Iwai M."/>
            <person name="Nobusawa T."/>
            <person name="Narise T."/>
            <person name="Kondo S."/>
            <person name="Saito H."/>
            <person name="Sato R."/>
            <person name="Murakawa M."/>
            <person name="Ihara Y."/>
            <person name="Oshima-Yamada Y."/>
            <person name="Ohtaka K."/>
            <person name="Satoh M."/>
            <person name="Sonobe K."/>
            <person name="Ishii M."/>
            <person name="Ohtani R."/>
            <person name="Kanamori-Sato M."/>
            <person name="Honoki R."/>
            <person name="Miyazaki D."/>
            <person name="Mochizuki H."/>
            <person name="Umetsu J."/>
            <person name="Higashi K."/>
            <person name="Shibata D."/>
            <person name="Kamiya Y."/>
            <person name="Sato N."/>
            <person name="Nakamura Y."/>
            <person name="Tabata S."/>
            <person name="Ida S."/>
            <person name="Kurokawa K."/>
            <person name="Ohta H."/>
        </authorList>
    </citation>
    <scope>NUCLEOTIDE SEQUENCE [LARGE SCALE GENOMIC DNA]</scope>
    <source>
        <strain evidence="4 5">NIES-2285</strain>
    </source>
</reference>
<dbReference type="CDD" id="cd00167">
    <property type="entry name" value="SANT"/>
    <property type="match status" value="1"/>
</dbReference>
<name>A0A1Y1IKR6_KLENI</name>
<evidence type="ECO:0000259" key="2">
    <source>
        <dbReference type="PROSITE" id="PS50090"/>
    </source>
</evidence>
<feature type="compositionally biased region" description="Basic residues" evidence="1">
    <location>
        <begin position="131"/>
        <end position="141"/>
    </location>
</feature>
<dbReference type="Pfam" id="PF13921">
    <property type="entry name" value="Myb_DNA-bind_6"/>
    <property type="match status" value="1"/>
</dbReference>